<dbReference type="AlphaFoldDB" id="A0A6A3BAS8"/>
<gene>
    <name evidence="1" type="ORF">F3Y22_tig00110206pilonHSYRG00087</name>
</gene>
<dbReference type="SUPFAM" id="SSF141562">
    <property type="entry name" value="At5g01610-like"/>
    <property type="match status" value="1"/>
</dbReference>
<dbReference type="Proteomes" id="UP000436088">
    <property type="component" value="Unassembled WGS sequence"/>
</dbReference>
<organism evidence="1 2">
    <name type="scientific">Hibiscus syriacus</name>
    <name type="common">Rose of Sharon</name>
    <dbReference type="NCBI Taxonomy" id="106335"/>
    <lineage>
        <taxon>Eukaryota</taxon>
        <taxon>Viridiplantae</taxon>
        <taxon>Streptophyta</taxon>
        <taxon>Embryophyta</taxon>
        <taxon>Tracheophyta</taxon>
        <taxon>Spermatophyta</taxon>
        <taxon>Magnoliopsida</taxon>
        <taxon>eudicotyledons</taxon>
        <taxon>Gunneridae</taxon>
        <taxon>Pentapetalae</taxon>
        <taxon>rosids</taxon>
        <taxon>malvids</taxon>
        <taxon>Malvales</taxon>
        <taxon>Malvaceae</taxon>
        <taxon>Malvoideae</taxon>
        <taxon>Hibiscus</taxon>
    </lineage>
</organism>
<sequence length="246" mass="27315">MGNYISCTLATPLIKGGKATRVVLPCGEIRQFHDCVKAAELMLECPNYFLINSRSLHIGKRFSALSADEELELGNVFLMFPMKRLNSVVTAADMAVLFMAANASAKRISCGNVSNEEESSMGGPKLSLEGVEEFKYRLSVCRSRKPSLETIKEEHVCSSLNSDVHDLLPSYNLPRGIVPDNVKSYTLSSTGDFTIELESTCYVNFDELVYYDKTIKGKLSYGAVPDVSGIQAKMFFLWLPNACYWD</sequence>
<accession>A0A6A3BAS8</accession>
<dbReference type="Pfam" id="PF14009">
    <property type="entry name" value="PADRE"/>
    <property type="match status" value="1"/>
</dbReference>
<dbReference type="Pfam" id="PF04398">
    <property type="entry name" value="DUF538"/>
    <property type="match status" value="1"/>
</dbReference>
<proteinExistence type="predicted"/>
<name>A0A6A3BAS8_HIBSY</name>
<dbReference type="InterPro" id="IPR036758">
    <property type="entry name" value="At5g01610-like"/>
</dbReference>
<comment type="caution">
    <text evidence="1">The sequence shown here is derived from an EMBL/GenBank/DDBJ whole genome shotgun (WGS) entry which is preliminary data.</text>
</comment>
<dbReference type="Gene3D" id="2.30.240.10">
    <property type="entry name" value="At5g01610-like"/>
    <property type="match status" value="1"/>
</dbReference>
<keyword evidence="2" id="KW-1185">Reference proteome</keyword>
<evidence type="ECO:0000313" key="1">
    <source>
        <dbReference type="EMBL" id="KAE8713543.1"/>
    </source>
</evidence>
<dbReference type="EMBL" id="VEPZ02000876">
    <property type="protein sequence ID" value="KAE8713543.1"/>
    <property type="molecule type" value="Genomic_DNA"/>
</dbReference>
<reference evidence="1" key="1">
    <citation type="submission" date="2019-09" db="EMBL/GenBank/DDBJ databases">
        <title>Draft genome information of white flower Hibiscus syriacus.</title>
        <authorList>
            <person name="Kim Y.-M."/>
        </authorList>
    </citation>
    <scope>NUCLEOTIDE SEQUENCE [LARGE SCALE GENOMIC DNA]</scope>
    <source>
        <strain evidence="1">YM2019G1</strain>
    </source>
</reference>
<dbReference type="PANTHER" id="PTHR31676">
    <property type="entry name" value="T31J12.3 PROTEIN-RELATED"/>
    <property type="match status" value="1"/>
</dbReference>
<dbReference type="InterPro" id="IPR025322">
    <property type="entry name" value="PADRE_dom"/>
</dbReference>
<dbReference type="PANTHER" id="PTHR31676:SF96">
    <property type="entry name" value="EXPRESSED PROTEIN"/>
    <property type="match status" value="1"/>
</dbReference>
<protein>
    <submittedName>
        <fullName evidence="1">Uncharacterized protein</fullName>
    </submittedName>
</protein>
<evidence type="ECO:0000313" key="2">
    <source>
        <dbReference type="Proteomes" id="UP000436088"/>
    </source>
</evidence>
<dbReference type="InterPro" id="IPR007493">
    <property type="entry name" value="DUF538"/>
</dbReference>